<feature type="compositionally biased region" description="Basic residues" evidence="5">
    <location>
        <begin position="1258"/>
        <end position="1272"/>
    </location>
</feature>
<dbReference type="Ensembl" id="ENSCSET00000031404.1">
    <property type="protein sequence ID" value="ENSCSEP00000030997.1"/>
    <property type="gene ID" value="ENSCSEG00000019839.1"/>
</dbReference>
<reference evidence="6" key="2">
    <citation type="submission" date="2025-08" db="UniProtKB">
        <authorList>
            <consortium name="Ensembl"/>
        </authorList>
    </citation>
    <scope>IDENTIFICATION</scope>
</reference>
<dbReference type="RefSeq" id="XP_008330875.1">
    <property type="nucleotide sequence ID" value="XM_008332653.3"/>
</dbReference>
<dbReference type="AlphaFoldDB" id="A0A3P8WWR0"/>
<reference evidence="6 7" key="1">
    <citation type="journal article" date="2014" name="Nat. Genet.">
        <title>Whole-genome sequence of a flatfish provides insights into ZW sex chromosome evolution and adaptation to a benthic lifestyle.</title>
        <authorList>
            <person name="Chen S."/>
            <person name="Zhang G."/>
            <person name="Shao C."/>
            <person name="Huang Q."/>
            <person name="Liu G."/>
            <person name="Zhang P."/>
            <person name="Song W."/>
            <person name="An N."/>
            <person name="Chalopin D."/>
            <person name="Volff J.N."/>
            <person name="Hong Y."/>
            <person name="Li Q."/>
            <person name="Sha Z."/>
            <person name="Zhou H."/>
            <person name="Xie M."/>
            <person name="Yu Q."/>
            <person name="Liu Y."/>
            <person name="Xiang H."/>
            <person name="Wang N."/>
            <person name="Wu K."/>
            <person name="Yang C."/>
            <person name="Zhou Q."/>
            <person name="Liao X."/>
            <person name="Yang L."/>
            <person name="Hu Q."/>
            <person name="Zhang J."/>
            <person name="Meng L."/>
            <person name="Jin L."/>
            <person name="Tian Y."/>
            <person name="Lian J."/>
            <person name="Yang J."/>
            <person name="Miao G."/>
            <person name="Liu S."/>
            <person name="Liang Z."/>
            <person name="Yan F."/>
            <person name="Li Y."/>
            <person name="Sun B."/>
            <person name="Zhang H."/>
            <person name="Zhang J."/>
            <person name="Zhu Y."/>
            <person name="Du M."/>
            <person name="Zhao Y."/>
            <person name="Schartl M."/>
            <person name="Tang Q."/>
            <person name="Wang J."/>
        </authorList>
    </citation>
    <scope>NUCLEOTIDE SEQUENCE</scope>
</reference>
<evidence type="ECO:0000313" key="7">
    <source>
        <dbReference type="Proteomes" id="UP000265120"/>
    </source>
</evidence>
<feature type="region of interest" description="Disordered" evidence="5">
    <location>
        <begin position="1166"/>
        <end position="1272"/>
    </location>
</feature>
<dbReference type="KEGG" id="csem:103395078"/>
<dbReference type="FunCoup" id="A0A3P8WWR0">
    <property type="interactions" value="1124"/>
</dbReference>
<dbReference type="GO" id="GO:0005730">
    <property type="term" value="C:nucleolus"/>
    <property type="evidence" value="ECO:0007669"/>
    <property type="project" value="InterPro"/>
</dbReference>
<reference evidence="6" key="3">
    <citation type="submission" date="2025-09" db="UniProtKB">
        <authorList>
            <consortium name="Ensembl"/>
        </authorList>
    </citation>
    <scope>IDENTIFICATION</scope>
</reference>
<feature type="compositionally biased region" description="Basic and acidic residues" evidence="5">
    <location>
        <begin position="1209"/>
        <end position="1235"/>
    </location>
</feature>
<feature type="compositionally biased region" description="Acidic residues" evidence="5">
    <location>
        <begin position="729"/>
        <end position="773"/>
    </location>
</feature>
<dbReference type="Pfam" id="PF04931">
    <property type="entry name" value="DNA_pol_phi"/>
    <property type="match status" value="1"/>
</dbReference>
<feature type="region of interest" description="Disordered" evidence="5">
    <location>
        <begin position="710"/>
        <end position="773"/>
    </location>
</feature>
<comment type="subcellular location">
    <subcellularLocation>
        <location evidence="1">Nucleus</location>
    </subcellularLocation>
</comment>
<dbReference type="InParanoid" id="A0A3P8WWR0"/>
<evidence type="ECO:0000313" key="6">
    <source>
        <dbReference type="Ensembl" id="ENSCSEP00000030997.1"/>
    </source>
</evidence>
<evidence type="ECO:0000256" key="5">
    <source>
        <dbReference type="SAM" id="MobiDB-lite"/>
    </source>
</evidence>
<evidence type="ECO:0000256" key="2">
    <source>
        <dbReference type="ARBA" id="ARBA00006809"/>
    </source>
</evidence>
<evidence type="ECO:0000256" key="4">
    <source>
        <dbReference type="SAM" id="Coils"/>
    </source>
</evidence>
<dbReference type="Proteomes" id="UP000265120">
    <property type="component" value="Chromosome 19"/>
</dbReference>
<sequence>MVELSVKASAPVRPAGVLQQNRVFLDFFWDLAKPDQEVRLSAVENLIQYLKTNNKEDELEYTFKRLVDGLAHTREAARPGFSLALGQVLNAFEDVSLQSILDRINEKHNLQAVKKKLFRNALFGNLFGVLALHQSGRLSKEPQVVLGCVQLLQSLSQHRQHLKDLPTKTMKDILTEIPEEVFEEVLLSTLRTELASAFSTPEQMQLLLVALQRFPETLKPKKLKKLLGSSTIINCENIPRLTEVLKAAARSVKKECVLPSMALDLLKLSLKEDSFELFWDKAIVEGMLSEQGPTRYLSFRLLGSALPLLSLDQLKDVLSGEVMMLYGEHVVTAQLPERFKLAPEMETYVSNFLQSCEDSDKQLAVMVAFSSLTNQGYPVVPSVWRVVQFLQPAALQKYVEWLKSMFIEPQLGQLLNFSTRKQKENQERQDQDENLIFRLRKWIVARLVSIIDNNQVKKQEDLIMDVARFVFFHAFFTTKKPSDEIQETTVKLSAPIDEDTRPVLVSSFFGLLLSLHHLPPAEDSAEGAAVNQKRGLGVTSDGTMWIYHLVQFAQVLLHQPKYVQSCQPFSAEQKQAWDSMLESVTTLKKKAKKVQTAESSAFQQLFLLVGMNLFKAPDELLDIMKDLQSCVDKAQEKKSKKKKKKKQEQEEEEPEWVEVMVDILLSLLSQPSRLIRQVCKTVFSSICPHVTATALNAIIDVLDSENDDEDAAVVVTDDGTKKKKRKEGDDDDGEEEEEEMEEEASDGADDSDSDDDDEAMEEEGEEEEDMEGEVVDHNFRLELMKVLQQQNAAATQEDDSSDDDIDDDAMMELDKSLAALFSEQKKKIQAKKDEKAKIKKEKTLVRDFKIKVLDLIEVFVARQAGSPLVLGLVEPLLALIDRGMSADNNQQEQDFLRRAADIFRNQLCRSKVYCRTVGDRQGELHDLLDKLMTKAKKLSDSTVCLYYFSACLYLVKVLRGVPPTAETEEKKTAEKSTDTELRFMGNVDMDRVTVIFRDAVTSYMSRRRSPLTTQMFTDLLNRFPLLYANLVDTVVPFITSGVREHQQGQACVLVLRAMQSREVQKLLSGEPWTELCDKIAGQLTMSLQQAEQTDNKVVREKLLKVLELCQFFVKHVHQQKLSVDLEPLQQVLQSLTSTITFKKTGKLEDTYWAVMKHFGVMKPKVEKTKSDKEVEQQPESKKKKGFLPETKKRKKRQKPVLEPAAEQSTPKDKLEVKKGQAKKKQDQKSKPKRPADGAADTQPNPAKKKKIQSENRQEKKKNKKQKKRGGQM</sequence>
<dbReference type="GO" id="GO:0043565">
    <property type="term" value="F:sequence-specific DNA binding"/>
    <property type="evidence" value="ECO:0007669"/>
    <property type="project" value="TreeGrafter"/>
</dbReference>
<organism evidence="6 7">
    <name type="scientific">Cynoglossus semilaevis</name>
    <name type="common">Tongue sole</name>
    <dbReference type="NCBI Taxonomy" id="244447"/>
    <lineage>
        <taxon>Eukaryota</taxon>
        <taxon>Metazoa</taxon>
        <taxon>Chordata</taxon>
        <taxon>Craniata</taxon>
        <taxon>Vertebrata</taxon>
        <taxon>Euteleostomi</taxon>
        <taxon>Actinopterygii</taxon>
        <taxon>Neopterygii</taxon>
        <taxon>Teleostei</taxon>
        <taxon>Neoteleostei</taxon>
        <taxon>Acanthomorphata</taxon>
        <taxon>Carangaria</taxon>
        <taxon>Pleuronectiformes</taxon>
        <taxon>Pleuronectoidei</taxon>
        <taxon>Cynoglossidae</taxon>
        <taxon>Cynoglossinae</taxon>
        <taxon>Cynoglossus</taxon>
    </lineage>
</organism>
<keyword evidence="3" id="KW-0539">Nucleus</keyword>
<proteinExistence type="inferred from homology"/>
<dbReference type="OMA" id="VWKHDDP"/>
<evidence type="ECO:0000256" key="3">
    <source>
        <dbReference type="ARBA" id="ARBA00023242"/>
    </source>
</evidence>
<feature type="compositionally biased region" description="Basic and acidic residues" evidence="5">
    <location>
        <begin position="1166"/>
        <end position="1180"/>
    </location>
</feature>
<feature type="coiled-coil region" evidence="4">
    <location>
        <begin position="624"/>
        <end position="653"/>
    </location>
</feature>
<dbReference type="GO" id="GO:0003714">
    <property type="term" value="F:transcription corepressor activity"/>
    <property type="evidence" value="ECO:0007669"/>
    <property type="project" value="TreeGrafter"/>
</dbReference>
<dbReference type="PANTHER" id="PTHR13213">
    <property type="entry name" value="MYB-BINDING PROTEIN 1A FAMILY MEMBER"/>
    <property type="match status" value="1"/>
</dbReference>
<dbReference type="InterPro" id="IPR016024">
    <property type="entry name" value="ARM-type_fold"/>
</dbReference>
<keyword evidence="7" id="KW-1185">Reference proteome</keyword>
<feature type="compositionally biased region" description="Basic residues" evidence="5">
    <location>
        <begin position="1181"/>
        <end position="1198"/>
    </location>
</feature>
<dbReference type="OrthoDB" id="342531at2759"/>
<evidence type="ECO:0000256" key="1">
    <source>
        <dbReference type="ARBA" id="ARBA00004123"/>
    </source>
</evidence>
<dbReference type="GeneTree" id="ENSGT00390000017457"/>
<dbReference type="PANTHER" id="PTHR13213:SF2">
    <property type="entry name" value="MYB-BINDING PROTEIN 1A"/>
    <property type="match status" value="1"/>
</dbReference>
<dbReference type="STRING" id="244447.ENSCSEP00000030997"/>
<protein>
    <submittedName>
        <fullName evidence="6">MYB binding protein (P160) 1a</fullName>
    </submittedName>
</protein>
<comment type="similarity">
    <text evidence="2">Belongs to the MYBBP1A family.</text>
</comment>
<accession>A0A3P8WWR0</accession>
<keyword evidence="4" id="KW-0175">Coiled coil</keyword>
<dbReference type="InterPro" id="IPR007015">
    <property type="entry name" value="DNA_pol_V/MYBBP1A"/>
</dbReference>
<dbReference type="GeneID" id="103395078"/>
<dbReference type="SUPFAM" id="SSF48371">
    <property type="entry name" value="ARM repeat"/>
    <property type="match status" value="1"/>
</dbReference>
<name>A0A3P8WWR0_CYNSE</name>
<dbReference type="GO" id="GO:0003723">
    <property type="term" value="F:RNA binding"/>
    <property type="evidence" value="ECO:0007669"/>
    <property type="project" value="TreeGrafter"/>
</dbReference>
<dbReference type="CTD" id="10514"/>